<feature type="region of interest" description="Disordered" evidence="1">
    <location>
        <begin position="1"/>
        <end position="30"/>
    </location>
</feature>
<reference evidence="2 3" key="1">
    <citation type="journal article" date="2011" name="J. Bacteriol.">
        <title>Genome sequence of the halotolerant marine bacterium Myxococcus fulvus HW-1.</title>
        <authorList>
            <person name="Li Z.F."/>
            <person name="Li X."/>
            <person name="Liu H."/>
            <person name="Liu X."/>
            <person name="Han K."/>
            <person name="Wu Z.H."/>
            <person name="Hu W."/>
            <person name="Li F.F."/>
            <person name="Li Y.Z."/>
        </authorList>
    </citation>
    <scope>NUCLEOTIDE SEQUENCE [LARGE SCALE GENOMIC DNA]</scope>
    <source>
        <strain evidence="3">ATCC BAA-855 / HW-1</strain>
    </source>
</reference>
<dbReference type="HOGENOM" id="CLU_3404476_0_0_7"/>
<dbReference type="KEGG" id="mfu:LILAB_25645"/>
<name>F8C9C2_MYXFH</name>
<gene>
    <name evidence="2" type="ordered locus">LILAB_25645</name>
</gene>
<evidence type="ECO:0000313" key="3">
    <source>
        <dbReference type="Proteomes" id="UP000000488"/>
    </source>
</evidence>
<protein>
    <submittedName>
        <fullName evidence="2">Uncharacterized protein</fullName>
    </submittedName>
</protein>
<dbReference type="AlphaFoldDB" id="F8C9C2"/>
<proteinExistence type="predicted"/>
<dbReference type="EMBL" id="CP002830">
    <property type="protein sequence ID" value="AEI67022.1"/>
    <property type="molecule type" value="Genomic_DNA"/>
</dbReference>
<dbReference type="Proteomes" id="UP000000488">
    <property type="component" value="Chromosome"/>
</dbReference>
<organism evidence="2 3">
    <name type="scientific">Myxococcus fulvus (strain ATCC BAA-855 / HW-1)</name>
    <dbReference type="NCBI Taxonomy" id="483219"/>
    <lineage>
        <taxon>Bacteria</taxon>
        <taxon>Pseudomonadati</taxon>
        <taxon>Myxococcota</taxon>
        <taxon>Myxococcia</taxon>
        <taxon>Myxococcales</taxon>
        <taxon>Cystobacterineae</taxon>
        <taxon>Myxococcaceae</taxon>
        <taxon>Myxococcus</taxon>
    </lineage>
</organism>
<feature type="compositionally biased region" description="Polar residues" evidence="1">
    <location>
        <begin position="19"/>
        <end position="30"/>
    </location>
</feature>
<evidence type="ECO:0000313" key="2">
    <source>
        <dbReference type="EMBL" id="AEI67022.1"/>
    </source>
</evidence>
<sequence length="30" mass="3238">MTARGGEAQAAAADWTSFPARSTQSPMKRR</sequence>
<accession>F8C9C2</accession>
<evidence type="ECO:0000256" key="1">
    <source>
        <dbReference type="SAM" id="MobiDB-lite"/>
    </source>
</evidence>